<name>A0ABX1GSS3_9FLAO</name>
<dbReference type="Proteomes" id="UP000718451">
    <property type="component" value="Unassembled WGS sequence"/>
</dbReference>
<dbReference type="EMBL" id="JAAWWL010000002">
    <property type="protein sequence ID" value="NKI33002.1"/>
    <property type="molecule type" value="Genomic_DNA"/>
</dbReference>
<organism evidence="1 2">
    <name type="scientific">Croceivirga thetidis</name>
    <dbReference type="NCBI Taxonomy" id="2721623"/>
    <lineage>
        <taxon>Bacteria</taxon>
        <taxon>Pseudomonadati</taxon>
        <taxon>Bacteroidota</taxon>
        <taxon>Flavobacteriia</taxon>
        <taxon>Flavobacteriales</taxon>
        <taxon>Flavobacteriaceae</taxon>
        <taxon>Croceivirga</taxon>
    </lineage>
</organism>
<gene>
    <name evidence="1" type="ORF">HCU67_13675</name>
</gene>
<keyword evidence="2" id="KW-1185">Reference proteome</keyword>
<accession>A0ABX1GSS3</accession>
<dbReference type="SUPFAM" id="SSF53474">
    <property type="entry name" value="alpha/beta-Hydrolases"/>
    <property type="match status" value="1"/>
</dbReference>
<dbReference type="GO" id="GO:0016787">
    <property type="term" value="F:hydrolase activity"/>
    <property type="evidence" value="ECO:0007669"/>
    <property type="project" value="UniProtKB-KW"/>
</dbReference>
<dbReference type="Gene3D" id="3.40.50.1820">
    <property type="entry name" value="alpha/beta hydrolase"/>
    <property type="match status" value="1"/>
</dbReference>
<dbReference type="InterPro" id="IPR029058">
    <property type="entry name" value="AB_hydrolase_fold"/>
</dbReference>
<keyword evidence="1" id="KW-0378">Hydrolase</keyword>
<sequence length="474" mass="54555">MNTKLPSLFLVLFFALHFCNAQELIIKKGIVVDSINVKGTPEETFALFLPENFENKGTWPLLVVIDEKGRGKKSLSTFSEAGKDKGYIMAASNAVNDSLSITENVQRMGRLFASLSALFPLNNNRVYVGGFDAGGRLANLMPIFFKNLNGVISCGANFSNTELVDSKNPFHFIGIVGLEDFDYINLRDNEAFFNKLKFDNNILLHEGGKVWPPKRQLSKALDYLKLRSMAKVYTEMDSIFIQGVLTESLNDVKTLISTNKFLLAHRELKEIQNAFRVLINTDSIENAIRELKRDKNYRSQKRKHEDALFKEVFLKEDYQYYLDEDVRTFNYNNLGWWKYQIEELQKLDKGESIEQQKMAKRLAGYVNALIDDAIDFNQLKEEGKQDDEALLFLNMLKTITSPDTTDSYLRVISLSAKYEDFGTAIFYLEELLKKGFTDRDRLYKLSNTALLRITPEFNEVVEKYLKSARYEIKE</sequence>
<reference evidence="1 2" key="1">
    <citation type="submission" date="2020-04" db="EMBL/GenBank/DDBJ databases">
        <authorList>
            <person name="Yoon J."/>
        </authorList>
    </citation>
    <scope>NUCLEOTIDE SEQUENCE [LARGE SCALE GENOMIC DNA]</scope>
    <source>
        <strain evidence="1 2">DJ-13</strain>
    </source>
</reference>
<evidence type="ECO:0000313" key="2">
    <source>
        <dbReference type="Proteomes" id="UP000718451"/>
    </source>
</evidence>
<evidence type="ECO:0000313" key="1">
    <source>
        <dbReference type="EMBL" id="NKI33002.1"/>
    </source>
</evidence>
<comment type="caution">
    <text evidence="1">The sequence shown here is derived from an EMBL/GenBank/DDBJ whole genome shotgun (WGS) entry which is preliminary data.</text>
</comment>
<proteinExistence type="predicted"/>
<dbReference type="RefSeq" id="WP_168553157.1">
    <property type="nucleotide sequence ID" value="NZ_JAAWWL010000002.1"/>
</dbReference>
<protein>
    <submittedName>
        <fullName evidence="1">Alpha/beta hydrolase</fullName>
    </submittedName>
</protein>